<dbReference type="AlphaFoldDB" id="A0A5N3QWL4"/>
<dbReference type="PANTHER" id="PTHR45138">
    <property type="entry name" value="REGULATORY COMPONENTS OF SENSORY TRANSDUCTION SYSTEM"/>
    <property type="match status" value="1"/>
</dbReference>
<organism evidence="6 7">
    <name type="scientific">Vibrio fortis</name>
    <dbReference type="NCBI Taxonomy" id="212667"/>
    <lineage>
        <taxon>Bacteria</taxon>
        <taxon>Pseudomonadati</taxon>
        <taxon>Pseudomonadota</taxon>
        <taxon>Gammaproteobacteria</taxon>
        <taxon>Vibrionales</taxon>
        <taxon>Vibrionaceae</taxon>
        <taxon>Vibrio</taxon>
    </lineage>
</organism>
<comment type="caution">
    <text evidence="6">The sequence shown here is derived from an EMBL/GenBank/DDBJ whole genome shotgun (WGS) entry which is preliminary data.</text>
</comment>
<keyword evidence="4" id="KW-1133">Transmembrane helix</keyword>
<proteinExistence type="predicted"/>
<evidence type="ECO:0000256" key="1">
    <source>
        <dbReference type="ARBA" id="ARBA00001946"/>
    </source>
</evidence>
<dbReference type="CDD" id="cd01949">
    <property type="entry name" value="GGDEF"/>
    <property type="match status" value="1"/>
</dbReference>
<dbReference type="Pfam" id="PF00990">
    <property type="entry name" value="GGDEF"/>
    <property type="match status" value="1"/>
</dbReference>
<feature type="transmembrane region" description="Helical" evidence="4">
    <location>
        <begin position="58"/>
        <end position="76"/>
    </location>
</feature>
<feature type="transmembrane region" description="Helical" evidence="4">
    <location>
        <begin position="156"/>
        <end position="176"/>
    </location>
</feature>
<dbReference type="GO" id="GO:0005886">
    <property type="term" value="C:plasma membrane"/>
    <property type="evidence" value="ECO:0007669"/>
    <property type="project" value="TreeGrafter"/>
</dbReference>
<evidence type="ECO:0000313" key="6">
    <source>
        <dbReference type="EMBL" id="KAB0285625.1"/>
    </source>
</evidence>
<comment type="cofactor">
    <cofactor evidence="1">
        <name>Mg(2+)</name>
        <dbReference type="ChEBI" id="CHEBI:18420"/>
    </cofactor>
</comment>
<dbReference type="NCBIfam" id="TIGR00254">
    <property type="entry name" value="GGDEF"/>
    <property type="match status" value="1"/>
</dbReference>
<reference evidence="6 7" key="1">
    <citation type="submission" date="2019-09" db="EMBL/GenBank/DDBJ databases">
        <title>Whole genome sequence of Vibrio fortis.</title>
        <authorList>
            <person name="Das S.K."/>
        </authorList>
    </citation>
    <scope>NUCLEOTIDE SEQUENCE [LARGE SCALE GENOMIC DNA]</scope>
    <source>
        <strain evidence="6 7">AN60</strain>
    </source>
</reference>
<sequence length="392" mass="43623">MKQDVSISINAITEQIRYKIINYGSMWVVATQALLCFTVGYYVGIDSRSASPEYFPELVYSIALLFFACIVFSWAKRSQHRDILLAFGALFTSGCAILLTHITNAAFLAPDDGKKILLISFLIMLMSWNASRLVLGIGTLPIVLFYTYLTSTQPDVALIDIVISSAKFPILLIVFYSTVRKFFEFVEEKLSDKIKKIHRLEKNSHLDELTRIKNRKGFNSDLNLAIDTARRSDSKLAIAILDIDFFKQYNDTKGHPAGDLCLKTVAATLRSQCRRSIDSVCRIGGEEFALIMPATSANQAASVADNIRMALSKTRIQHPKSTISDYVTVSIGIAEFGAKDDFESFYQRADKAMYKAKVGGRDQSIICFEECALCNSDLQTNANVDALGLNGK</sequence>
<dbReference type="GO" id="GO:0043709">
    <property type="term" value="P:cell adhesion involved in single-species biofilm formation"/>
    <property type="evidence" value="ECO:0007669"/>
    <property type="project" value="TreeGrafter"/>
</dbReference>
<keyword evidence="4" id="KW-0472">Membrane</keyword>
<dbReference type="PROSITE" id="PS50887">
    <property type="entry name" value="GGDEF"/>
    <property type="match status" value="1"/>
</dbReference>
<gene>
    <name evidence="6" type="ORF">F2P58_24305</name>
</gene>
<feature type="transmembrane region" description="Helical" evidence="4">
    <location>
        <begin position="116"/>
        <end position="149"/>
    </location>
</feature>
<dbReference type="EC" id="2.7.7.65" evidence="2"/>
<dbReference type="Proteomes" id="UP000326789">
    <property type="component" value="Unassembled WGS sequence"/>
</dbReference>
<accession>A0A5N3QWL4</accession>
<dbReference type="GO" id="GO:1902201">
    <property type="term" value="P:negative regulation of bacterial-type flagellum-dependent cell motility"/>
    <property type="evidence" value="ECO:0007669"/>
    <property type="project" value="TreeGrafter"/>
</dbReference>
<dbReference type="EMBL" id="VWSE01000010">
    <property type="protein sequence ID" value="KAB0285625.1"/>
    <property type="molecule type" value="Genomic_DNA"/>
</dbReference>
<feature type="transmembrane region" description="Helical" evidence="4">
    <location>
        <begin position="83"/>
        <end position="104"/>
    </location>
</feature>
<dbReference type="SUPFAM" id="SSF55073">
    <property type="entry name" value="Nucleotide cyclase"/>
    <property type="match status" value="1"/>
</dbReference>
<dbReference type="InterPro" id="IPR029787">
    <property type="entry name" value="Nucleotide_cyclase"/>
</dbReference>
<feature type="transmembrane region" description="Helical" evidence="4">
    <location>
        <begin position="20"/>
        <end position="43"/>
    </location>
</feature>
<feature type="domain" description="GGDEF" evidence="5">
    <location>
        <begin position="234"/>
        <end position="369"/>
    </location>
</feature>
<evidence type="ECO:0000256" key="2">
    <source>
        <dbReference type="ARBA" id="ARBA00012528"/>
    </source>
</evidence>
<name>A0A5N3QWL4_9VIBR</name>
<dbReference type="GO" id="GO:0052621">
    <property type="term" value="F:diguanylate cyclase activity"/>
    <property type="evidence" value="ECO:0007669"/>
    <property type="project" value="UniProtKB-EC"/>
</dbReference>
<dbReference type="InterPro" id="IPR050469">
    <property type="entry name" value="Diguanylate_Cyclase"/>
</dbReference>
<protein>
    <recommendedName>
        <fullName evidence="2">diguanylate cyclase</fullName>
        <ecNumber evidence="2">2.7.7.65</ecNumber>
    </recommendedName>
</protein>
<dbReference type="InterPro" id="IPR043128">
    <property type="entry name" value="Rev_trsase/Diguanyl_cyclase"/>
</dbReference>
<dbReference type="InterPro" id="IPR000160">
    <property type="entry name" value="GGDEF_dom"/>
</dbReference>
<dbReference type="PANTHER" id="PTHR45138:SF9">
    <property type="entry name" value="DIGUANYLATE CYCLASE DGCM-RELATED"/>
    <property type="match status" value="1"/>
</dbReference>
<dbReference type="Gene3D" id="3.30.70.270">
    <property type="match status" value="1"/>
</dbReference>
<evidence type="ECO:0000259" key="5">
    <source>
        <dbReference type="PROSITE" id="PS50887"/>
    </source>
</evidence>
<comment type="catalytic activity">
    <reaction evidence="3">
        <text>2 GTP = 3',3'-c-di-GMP + 2 diphosphate</text>
        <dbReference type="Rhea" id="RHEA:24898"/>
        <dbReference type="ChEBI" id="CHEBI:33019"/>
        <dbReference type="ChEBI" id="CHEBI:37565"/>
        <dbReference type="ChEBI" id="CHEBI:58805"/>
        <dbReference type="EC" id="2.7.7.65"/>
    </reaction>
</comment>
<evidence type="ECO:0000256" key="3">
    <source>
        <dbReference type="ARBA" id="ARBA00034247"/>
    </source>
</evidence>
<dbReference type="FunFam" id="3.30.70.270:FF:000001">
    <property type="entry name" value="Diguanylate cyclase domain protein"/>
    <property type="match status" value="1"/>
</dbReference>
<dbReference type="RefSeq" id="WP_150873323.1">
    <property type="nucleotide sequence ID" value="NZ_VWSE01000010.1"/>
</dbReference>
<dbReference type="SMART" id="SM00267">
    <property type="entry name" value="GGDEF"/>
    <property type="match status" value="1"/>
</dbReference>
<keyword evidence="4" id="KW-0812">Transmembrane</keyword>
<evidence type="ECO:0000313" key="7">
    <source>
        <dbReference type="Proteomes" id="UP000326789"/>
    </source>
</evidence>
<evidence type="ECO:0000256" key="4">
    <source>
        <dbReference type="SAM" id="Phobius"/>
    </source>
</evidence>